<name>A0A2G9GC43_9LAMI</name>
<keyword evidence="7 8" id="KW-0927">Auxin signaling pathway</keyword>
<dbReference type="GO" id="GO:0009734">
    <property type="term" value="P:auxin-activated signaling pathway"/>
    <property type="evidence" value="ECO:0007669"/>
    <property type="project" value="UniProtKB-UniRule"/>
</dbReference>
<dbReference type="Pfam" id="PF03547">
    <property type="entry name" value="Mem_trans"/>
    <property type="match status" value="1"/>
</dbReference>
<organism evidence="9 10">
    <name type="scientific">Handroanthus impetiginosus</name>
    <dbReference type="NCBI Taxonomy" id="429701"/>
    <lineage>
        <taxon>Eukaryota</taxon>
        <taxon>Viridiplantae</taxon>
        <taxon>Streptophyta</taxon>
        <taxon>Embryophyta</taxon>
        <taxon>Tracheophyta</taxon>
        <taxon>Spermatophyta</taxon>
        <taxon>Magnoliopsida</taxon>
        <taxon>eudicotyledons</taxon>
        <taxon>Gunneridae</taxon>
        <taxon>Pentapetalae</taxon>
        <taxon>asterids</taxon>
        <taxon>lamiids</taxon>
        <taxon>Lamiales</taxon>
        <taxon>Bignoniaceae</taxon>
        <taxon>Crescentiina</taxon>
        <taxon>Tabebuia alliance</taxon>
        <taxon>Handroanthus</taxon>
    </lineage>
</organism>
<dbReference type="InterPro" id="IPR014024">
    <property type="entry name" value="Auxin_eff_plant"/>
</dbReference>
<comment type="subcellular location">
    <subcellularLocation>
        <location evidence="1 8">Membrane</location>
        <topology evidence="1 8">Multi-pass membrane protein</topology>
    </subcellularLocation>
</comment>
<evidence type="ECO:0000256" key="4">
    <source>
        <dbReference type="ARBA" id="ARBA00022692"/>
    </source>
</evidence>
<feature type="transmembrane region" description="Helical" evidence="8">
    <location>
        <begin position="100"/>
        <end position="120"/>
    </location>
</feature>
<evidence type="ECO:0000256" key="7">
    <source>
        <dbReference type="ARBA" id="ARBA00023294"/>
    </source>
</evidence>
<dbReference type="InterPro" id="IPR051107">
    <property type="entry name" value="Auxin_Efflux_Carrier"/>
</dbReference>
<dbReference type="EMBL" id="NKXS01005782">
    <property type="protein sequence ID" value="PIN02755.1"/>
    <property type="molecule type" value="Genomic_DNA"/>
</dbReference>
<dbReference type="PANTHER" id="PTHR31752:SF2">
    <property type="entry name" value="AUXIN EFFLUX CARRIER COMPONENT 5"/>
    <property type="match status" value="1"/>
</dbReference>
<comment type="caution">
    <text evidence="8">Lacks conserved residue(s) required for the propagation of feature annotation.</text>
</comment>
<dbReference type="PANTHER" id="PTHR31752">
    <property type="entry name" value="AUXIN EFFLUX CARRIER COMPONENT 1B-RELATED"/>
    <property type="match status" value="1"/>
</dbReference>
<dbReference type="AlphaFoldDB" id="A0A2G9GC43"/>
<reference evidence="10" key="1">
    <citation type="journal article" date="2018" name="Gigascience">
        <title>Genome assembly of the Pink Ipe (Handroanthus impetiginosus, Bignoniaceae), a highly valued, ecologically keystone Neotropical timber forest tree.</title>
        <authorList>
            <person name="Silva-Junior O.B."/>
            <person name="Grattapaglia D."/>
            <person name="Novaes E."/>
            <person name="Collevatti R.G."/>
        </authorList>
    </citation>
    <scope>NUCLEOTIDE SEQUENCE [LARGE SCALE GENOMIC DNA]</scope>
    <source>
        <strain evidence="10">cv. UFG-1</strain>
    </source>
</reference>
<keyword evidence="10" id="KW-1185">Reference proteome</keyword>
<dbReference type="Gene3D" id="1.20.1530.20">
    <property type="match status" value="1"/>
</dbReference>
<dbReference type="InterPro" id="IPR004776">
    <property type="entry name" value="Mem_transp_PIN-like"/>
</dbReference>
<dbReference type="InterPro" id="IPR038770">
    <property type="entry name" value="Na+/solute_symporter_sf"/>
</dbReference>
<feature type="transmembrane region" description="Helical" evidence="8">
    <location>
        <begin position="349"/>
        <end position="373"/>
    </location>
</feature>
<comment type="similarity">
    <text evidence="2 8">Belongs to the auxin efflux carrier (TC 2.A.69.1) family.</text>
</comment>
<evidence type="ECO:0000256" key="8">
    <source>
        <dbReference type="RuleBase" id="RU362108"/>
    </source>
</evidence>
<gene>
    <name evidence="9" type="ORF">CDL12_24728</name>
</gene>
<evidence type="ECO:0000256" key="6">
    <source>
        <dbReference type="ARBA" id="ARBA00023136"/>
    </source>
</evidence>
<proteinExistence type="inferred from homology"/>
<comment type="caution">
    <text evidence="9">The sequence shown here is derived from an EMBL/GenBank/DDBJ whole genome shotgun (WGS) entry which is preliminary data.</text>
</comment>
<keyword evidence="4 8" id="KW-0812">Transmembrane</keyword>
<dbReference type="GO" id="GO:0005886">
    <property type="term" value="C:plasma membrane"/>
    <property type="evidence" value="ECO:0007669"/>
    <property type="project" value="TreeGrafter"/>
</dbReference>
<sequence length="379" mass="41719">MIGWEDVYKVVVAMVPLYVALGLGYGSVKWWRMFKPDHCDAINRFNAYFIIPFFTFQFTCSIDPYHMNYRFLAGDVVAKAIASAALALWVNFWKEANLSWAITAFSIAAMNNTLVVGVPLLKAMYGPLGENLVVQSSVIQSLLWLPLLLFMLEFRRTLDYNSNKSCGPGQLCSIEIVVATNDANSISPTTEHDELQENPTNTRMSEISTVLPQYSFGSTVKKVGVKLAKNPNIYACSLGLIWALMAKRWNFEIPSIVDGSIQIMAKAGSGVAMFSMGLFMALQEKVIACGMRLTIYSMTLRFVGGPLTMAIGAVALGLRSNVLCIVLIQAALPQAIVSFVFAQEYGLHANLLSTAVIFGTIISLPLLIAYYAILEVLQQ</sequence>
<feature type="transmembrane region" description="Helical" evidence="8">
    <location>
        <begin position="132"/>
        <end position="152"/>
    </location>
</feature>
<evidence type="ECO:0000256" key="3">
    <source>
        <dbReference type="ARBA" id="ARBA00022448"/>
    </source>
</evidence>
<dbReference type="GO" id="GO:0009926">
    <property type="term" value="P:auxin polar transport"/>
    <property type="evidence" value="ECO:0007669"/>
    <property type="project" value="TreeGrafter"/>
</dbReference>
<evidence type="ECO:0000256" key="2">
    <source>
        <dbReference type="ARBA" id="ARBA00009177"/>
    </source>
</evidence>
<keyword evidence="5 8" id="KW-1133">Transmembrane helix</keyword>
<dbReference type="OrthoDB" id="2133778at2759"/>
<dbReference type="Proteomes" id="UP000231279">
    <property type="component" value="Unassembled WGS sequence"/>
</dbReference>
<evidence type="ECO:0000313" key="9">
    <source>
        <dbReference type="EMBL" id="PIN02755.1"/>
    </source>
</evidence>
<feature type="transmembrane region" description="Helical" evidence="8">
    <location>
        <begin position="45"/>
        <end position="65"/>
    </location>
</feature>
<dbReference type="GO" id="GO:0005783">
    <property type="term" value="C:endoplasmic reticulum"/>
    <property type="evidence" value="ECO:0007669"/>
    <property type="project" value="TreeGrafter"/>
</dbReference>
<dbReference type="GO" id="GO:0010329">
    <property type="term" value="F:auxin efflux transmembrane transporter activity"/>
    <property type="evidence" value="ECO:0007669"/>
    <property type="project" value="TreeGrafter"/>
</dbReference>
<feature type="transmembrane region" description="Helical" evidence="8">
    <location>
        <begin position="322"/>
        <end position="342"/>
    </location>
</feature>
<accession>A0A2G9GC43</accession>
<keyword evidence="6 8" id="KW-0472">Membrane</keyword>
<feature type="transmembrane region" description="Helical" evidence="8">
    <location>
        <begin position="231"/>
        <end position="249"/>
    </location>
</feature>
<evidence type="ECO:0000313" key="10">
    <source>
        <dbReference type="Proteomes" id="UP000231279"/>
    </source>
</evidence>
<evidence type="ECO:0000256" key="1">
    <source>
        <dbReference type="ARBA" id="ARBA00004141"/>
    </source>
</evidence>
<evidence type="ECO:0000256" key="5">
    <source>
        <dbReference type="ARBA" id="ARBA00022989"/>
    </source>
</evidence>
<feature type="transmembrane region" description="Helical" evidence="8">
    <location>
        <begin position="6"/>
        <end position="25"/>
    </location>
</feature>
<feature type="transmembrane region" description="Helical" evidence="8">
    <location>
        <begin position="71"/>
        <end position="93"/>
    </location>
</feature>
<feature type="transmembrane region" description="Helical" evidence="8">
    <location>
        <begin position="261"/>
        <end position="281"/>
    </location>
</feature>
<protein>
    <recommendedName>
        <fullName evidence="8">Auxin efflux carrier component</fullName>
    </recommendedName>
</protein>
<comment type="function">
    <text evidence="8">May act as a component of the auxin efflux carrier.</text>
</comment>
<dbReference type="NCBIfam" id="TIGR00946">
    <property type="entry name" value="2a69"/>
    <property type="match status" value="1"/>
</dbReference>
<keyword evidence="3 8" id="KW-0813">Transport</keyword>